<dbReference type="Proteomes" id="UP000199501">
    <property type="component" value="Unassembled WGS sequence"/>
</dbReference>
<dbReference type="InterPro" id="IPR024983">
    <property type="entry name" value="CHAT_dom"/>
</dbReference>
<dbReference type="AlphaFoldDB" id="A0A1G6VRD1"/>
<dbReference type="RefSeq" id="WP_091454791.1">
    <property type="nucleotide sequence ID" value="NZ_FMZZ01000013.1"/>
</dbReference>
<keyword evidence="3" id="KW-1185">Reference proteome</keyword>
<dbReference type="EMBL" id="FMZZ01000013">
    <property type="protein sequence ID" value="SDD55415.1"/>
    <property type="molecule type" value="Genomic_DNA"/>
</dbReference>
<sequence length="1253" mass="135851">MSFDDLTRQVRWRLDAYRETREAGAVMDEAALAEADRLWRAARTRSTGRPESEDRRRLAVAHHALGWLFFLRTVATPPRPGRLWDLARAVVFCAPLADDPGAIPAPLHALIGPDADIDQQTALAFDLVEDAAADTDVMLAEAAIVLLATAVPATPEGHPSRAWHLHVLGRAHLRRFQGTGAEKDLDRAISVGRRALEAAPAGSPIQAGCLAHLGRACLVRFERAGAMTDLDLAAELTERALNATSADDPYLATLLSNLGLAHLRRFERLETAADLNRAIELGEQVLDATPSGHSDLALRLGYLGRSYLTRFQRIGGKEDLDRSISLTQQALDATPGGDQYRNSLLFNLRAAHWKRFEYFGAVADVDQVIELGEQTLATADRPDQPTLLSGLSTAYLRRFDLDGAMADVERAIELGEEALNLGPADDPGQAALLSDLGLAHLRRFERLGRVADVDRAVELIEQALATTRADHPERTRCLANLGLVRMRRFDRLGTAADLDRAIEVRGQLVDAVDPDHPYRAIHLADLSTAYGERFERVGAVADLERAIELGEEALDATPEDHPERASLRANLGGRHLARFEHLGAAQDLDRAIELTEQALELIPAGHPDQPGPLINLATARLRRFRRLGAAEDLERAIGLGEQALDTTPADRPERALFMANLGGPYLARFERTGTMADLERAIELTEQALELIPADHPRSAMFLSNLGTAYLRRFQRSGHDVSGTTLRALADHVVSATTAPPAQRLKAAQSLGQLAYAQGEQATAVELFDAAVAMLPLSTPREGTWTDQEHILGQRSGLVGDAVAAHCALNDLTGAVDAAESGRGVLLAAQMDARTDLSDLNDADPGLGRQFQQIRDQLNAPAGSGRAADAIKEIETRKRLWAEHDELLAQIRQRPGFERFQRPPRLADLQPATAGGAVVMVNAGGLRSDAIIITSDAEPTGIPLPGLDPEEVWVRAREMLIAAHDSRLLSGTLRRRRVVADILGWLWDAIVEPVLDALPAADDTDEPLRVWWLPIGLLGLFPFHAAGHSGQPDALDKVVSSYTPTLRALANTRARPAASTRRQLTVALTRTPNLPDLPGTAAEAAALHAMHPDTPALADEEATTARVRSVLPTATWAHFACHAHADLATPSRGGLCLHDDTLLLPDIIRMRLADADLAYLSACSTAQGGWDHADESLHIASAFQMAGFRHVIASLWPLHDHIAATAASAFYHRLPTPPAADQPAHALRHVTLDLRAEHPDRPDLWAALVHSGA</sequence>
<dbReference type="InterPro" id="IPR011990">
    <property type="entry name" value="TPR-like_helical_dom_sf"/>
</dbReference>
<dbReference type="Pfam" id="PF12770">
    <property type="entry name" value="CHAT"/>
    <property type="match status" value="1"/>
</dbReference>
<name>A0A1G6VRD1_9PSEU</name>
<dbReference type="SUPFAM" id="SSF48452">
    <property type="entry name" value="TPR-like"/>
    <property type="match status" value="5"/>
</dbReference>
<feature type="domain" description="CHAT" evidence="1">
    <location>
        <begin position="982"/>
        <end position="1253"/>
    </location>
</feature>
<gene>
    <name evidence="2" type="ORF">SAMN05216174_11324</name>
</gene>
<evidence type="ECO:0000259" key="1">
    <source>
        <dbReference type="Pfam" id="PF12770"/>
    </source>
</evidence>
<organism evidence="2 3">
    <name type="scientific">Actinokineospora iranica</name>
    <dbReference type="NCBI Taxonomy" id="1271860"/>
    <lineage>
        <taxon>Bacteria</taxon>
        <taxon>Bacillati</taxon>
        <taxon>Actinomycetota</taxon>
        <taxon>Actinomycetes</taxon>
        <taxon>Pseudonocardiales</taxon>
        <taxon>Pseudonocardiaceae</taxon>
        <taxon>Actinokineospora</taxon>
    </lineage>
</organism>
<dbReference type="STRING" id="1271860.SAMN05216174_11324"/>
<dbReference type="PANTHER" id="PTHR19959">
    <property type="entry name" value="KINESIN LIGHT CHAIN"/>
    <property type="match status" value="1"/>
</dbReference>
<evidence type="ECO:0000313" key="3">
    <source>
        <dbReference type="Proteomes" id="UP000199501"/>
    </source>
</evidence>
<dbReference type="Gene3D" id="1.25.40.10">
    <property type="entry name" value="Tetratricopeptide repeat domain"/>
    <property type="match status" value="4"/>
</dbReference>
<proteinExistence type="predicted"/>
<dbReference type="SMART" id="SM00028">
    <property type="entry name" value="TPR"/>
    <property type="match status" value="5"/>
</dbReference>
<accession>A0A1G6VRD1</accession>
<reference evidence="3" key="1">
    <citation type="submission" date="2016-10" db="EMBL/GenBank/DDBJ databases">
        <authorList>
            <person name="Varghese N."/>
            <person name="Submissions S."/>
        </authorList>
    </citation>
    <scope>NUCLEOTIDE SEQUENCE [LARGE SCALE GENOMIC DNA]</scope>
    <source>
        <strain evidence="3">IBRC-M 10403</strain>
    </source>
</reference>
<dbReference type="InterPro" id="IPR019734">
    <property type="entry name" value="TPR_rpt"/>
</dbReference>
<protein>
    <submittedName>
        <fullName evidence="2">CHAT domain-containing protein</fullName>
    </submittedName>
</protein>
<dbReference type="PANTHER" id="PTHR19959:SF119">
    <property type="entry name" value="FUNGAL LIPASE-LIKE DOMAIN-CONTAINING PROTEIN"/>
    <property type="match status" value="1"/>
</dbReference>
<dbReference type="Pfam" id="PF13374">
    <property type="entry name" value="TPR_10"/>
    <property type="match status" value="4"/>
</dbReference>
<dbReference type="OrthoDB" id="3206999at2"/>
<evidence type="ECO:0000313" key="2">
    <source>
        <dbReference type="EMBL" id="SDD55415.1"/>
    </source>
</evidence>